<gene>
    <name evidence="1" type="ORF">PACLA_8A032866</name>
</gene>
<reference evidence="1" key="1">
    <citation type="submission" date="2020-04" db="EMBL/GenBank/DDBJ databases">
        <authorList>
            <person name="Alioto T."/>
            <person name="Alioto T."/>
            <person name="Gomez Garrido J."/>
        </authorList>
    </citation>
    <scope>NUCLEOTIDE SEQUENCE</scope>
    <source>
        <strain evidence="1">A484AB</strain>
    </source>
</reference>
<evidence type="ECO:0000313" key="2">
    <source>
        <dbReference type="Proteomes" id="UP001152795"/>
    </source>
</evidence>
<accession>A0A7D9IPG1</accession>
<proteinExistence type="predicted"/>
<comment type="caution">
    <text evidence="1">The sequence shown here is derived from an EMBL/GenBank/DDBJ whole genome shotgun (WGS) entry which is preliminary data.</text>
</comment>
<name>A0A7D9IPG1_PARCT</name>
<keyword evidence="2" id="KW-1185">Reference proteome</keyword>
<organism evidence="1 2">
    <name type="scientific">Paramuricea clavata</name>
    <name type="common">Red gorgonian</name>
    <name type="synonym">Violescent sea-whip</name>
    <dbReference type="NCBI Taxonomy" id="317549"/>
    <lineage>
        <taxon>Eukaryota</taxon>
        <taxon>Metazoa</taxon>
        <taxon>Cnidaria</taxon>
        <taxon>Anthozoa</taxon>
        <taxon>Octocorallia</taxon>
        <taxon>Malacalcyonacea</taxon>
        <taxon>Plexauridae</taxon>
        <taxon>Paramuricea</taxon>
    </lineage>
</organism>
<dbReference type="AlphaFoldDB" id="A0A7D9IPG1"/>
<evidence type="ECO:0000313" key="1">
    <source>
        <dbReference type="EMBL" id="CAB4010252.1"/>
    </source>
</evidence>
<protein>
    <submittedName>
        <fullName evidence="1">Uncharacterized protein</fullName>
    </submittedName>
</protein>
<sequence>MAATFYVLLIALCLISSIAETHTRRCTTSFSRACVQKRTTAKEILKKPYKRVLSRKNILDFSADRDMESKDWFERK</sequence>
<dbReference type="EMBL" id="CACRXK020006723">
    <property type="protein sequence ID" value="CAB4010252.1"/>
    <property type="molecule type" value="Genomic_DNA"/>
</dbReference>
<dbReference type="Proteomes" id="UP001152795">
    <property type="component" value="Unassembled WGS sequence"/>
</dbReference>